<name>A0A8K0G700_IGNLU</name>
<feature type="non-terminal residue" evidence="2">
    <location>
        <position position="1"/>
    </location>
</feature>
<dbReference type="PANTHER" id="PTHR12295">
    <property type="entry name" value="FURRY-RELATED"/>
    <property type="match status" value="1"/>
</dbReference>
<sequence length="297" mass="33242">KDSNTNEHTKSVFRDLGNTKKPDSPKSEPLSSVLHLVEAYALVMLCNIRLSPRRLSVHILKDTKILLKTLNCSEDQPVIDVIDRCCPQVLEKCLPHLPATEKAAAQAVSSVIDLQWLADRSACIWTAGLHEDGNLKNGSSFNLNSIDPWSICLFGFLERDRILSLCPTVVSHSWPVVFNRVNTLFPVIDPTPVNDNRASLLRSSTTVRKPVNERDMYIHLWKNYVTFAFRVVPPVPNPIVRCASPDLSLSLLENIVETETSELSTSFENLVHAQGLVSSGRFTLPLSAIRKQPKRTR</sequence>
<dbReference type="Proteomes" id="UP000801492">
    <property type="component" value="Unassembled WGS sequence"/>
</dbReference>
<gene>
    <name evidence="2" type="ORF">ILUMI_17784</name>
</gene>
<evidence type="ECO:0000256" key="1">
    <source>
        <dbReference type="SAM" id="MobiDB-lite"/>
    </source>
</evidence>
<dbReference type="GO" id="GO:0030427">
    <property type="term" value="C:site of polarized growth"/>
    <property type="evidence" value="ECO:0007669"/>
    <property type="project" value="TreeGrafter"/>
</dbReference>
<dbReference type="EMBL" id="VTPC01077744">
    <property type="protein sequence ID" value="KAF2888389.1"/>
    <property type="molecule type" value="Genomic_DNA"/>
</dbReference>
<feature type="compositionally biased region" description="Basic and acidic residues" evidence="1">
    <location>
        <begin position="1"/>
        <end position="26"/>
    </location>
</feature>
<comment type="caution">
    <text evidence="2">The sequence shown here is derived from an EMBL/GenBank/DDBJ whole genome shotgun (WGS) entry which is preliminary data.</text>
</comment>
<dbReference type="AlphaFoldDB" id="A0A8K0G700"/>
<dbReference type="OrthoDB" id="6287725at2759"/>
<dbReference type="GO" id="GO:0031175">
    <property type="term" value="P:neuron projection development"/>
    <property type="evidence" value="ECO:0007669"/>
    <property type="project" value="TreeGrafter"/>
</dbReference>
<protein>
    <submittedName>
        <fullName evidence="2">Uncharacterized protein</fullName>
    </submittedName>
</protein>
<dbReference type="PANTHER" id="PTHR12295:SF30">
    <property type="entry name" value="PROTEIN FURRY"/>
    <property type="match status" value="1"/>
</dbReference>
<evidence type="ECO:0000313" key="3">
    <source>
        <dbReference type="Proteomes" id="UP000801492"/>
    </source>
</evidence>
<dbReference type="GO" id="GO:0005938">
    <property type="term" value="C:cell cortex"/>
    <property type="evidence" value="ECO:0007669"/>
    <property type="project" value="TreeGrafter"/>
</dbReference>
<proteinExistence type="predicted"/>
<organism evidence="2 3">
    <name type="scientific">Ignelater luminosus</name>
    <name type="common">Cucubano</name>
    <name type="synonym">Pyrophorus luminosus</name>
    <dbReference type="NCBI Taxonomy" id="2038154"/>
    <lineage>
        <taxon>Eukaryota</taxon>
        <taxon>Metazoa</taxon>
        <taxon>Ecdysozoa</taxon>
        <taxon>Arthropoda</taxon>
        <taxon>Hexapoda</taxon>
        <taxon>Insecta</taxon>
        <taxon>Pterygota</taxon>
        <taxon>Neoptera</taxon>
        <taxon>Endopterygota</taxon>
        <taxon>Coleoptera</taxon>
        <taxon>Polyphaga</taxon>
        <taxon>Elateriformia</taxon>
        <taxon>Elateroidea</taxon>
        <taxon>Elateridae</taxon>
        <taxon>Agrypninae</taxon>
        <taxon>Pyrophorini</taxon>
        <taxon>Ignelater</taxon>
    </lineage>
</organism>
<reference evidence="2" key="1">
    <citation type="submission" date="2019-08" db="EMBL/GenBank/DDBJ databases">
        <title>The genome of the North American firefly Photinus pyralis.</title>
        <authorList>
            <consortium name="Photinus pyralis genome working group"/>
            <person name="Fallon T.R."/>
            <person name="Sander Lower S.E."/>
            <person name="Weng J.-K."/>
        </authorList>
    </citation>
    <scope>NUCLEOTIDE SEQUENCE</scope>
    <source>
        <strain evidence="2">TRF0915ILg1</strain>
        <tissue evidence="2">Whole body</tissue>
    </source>
</reference>
<dbReference type="InterPro" id="IPR039867">
    <property type="entry name" value="Furry/Tao3/Mor2"/>
</dbReference>
<dbReference type="GO" id="GO:0000902">
    <property type="term" value="P:cell morphogenesis"/>
    <property type="evidence" value="ECO:0007669"/>
    <property type="project" value="InterPro"/>
</dbReference>
<evidence type="ECO:0000313" key="2">
    <source>
        <dbReference type="EMBL" id="KAF2888389.1"/>
    </source>
</evidence>
<keyword evidence="3" id="KW-1185">Reference proteome</keyword>
<accession>A0A8K0G700</accession>
<feature type="region of interest" description="Disordered" evidence="1">
    <location>
        <begin position="1"/>
        <end position="29"/>
    </location>
</feature>